<evidence type="ECO:0000259" key="4">
    <source>
        <dbReference type="Pfam" id="PF25390"/>
    </source>
</evidence>
<dbReference type="PRINTS" id="PR00633">
    <property type="entry name" value="RCCNDNSATION"/>
</dbReference>
<dbReference type="Proteomes" id="UP001140217">
    <property type="component" value="Unassembled WGS sequence"/>
</dbReference>
<feature type="repeat" description="RCC1" evidence="3">
    <location>
        <begin position="95"/>
        <end position="154"/>
    </location>
</feature>
<reference evidence="5" key="1">
    <citation type="submission" date="2022-07" db="EMBL/GenBank/DDBJ databases">
        <title>Phylogenomic reconstructions and comparative analyses of Kickxellomycotina fungi.</title>
        <authorList>
            <person name="Reynolds N.K."/>
            <person name="Stajich J.E."/>
            <person name="Barry K."/>
            <person name="Grigoriev I.V."/>
            <person name="Crous P."/>
            <person name="Smith M.E."/>
        </authorList>
    </citation>
    <scope>NUCLEOTIDE SEQUENCE</scope>
    <source>
        <strain evidence="5">NBRC 105414</strain>
    </source>
</reference>
<dbReference type="InterPro" id="IPR000408">
    <property type="entry name" value="Reg_chr_condens"/>
</dbReference>
<sequence length="366" mass="37548">MDDAHRLVPCAFAAGARQPRGGEAWSVCGGGNHAFMWPQNGACLLASGSNQHGELGVDPPSGDPALEWVPVVLPGPAVRQVACGWNHTLLLSTQGRIYAAGANGFGQLGLGPPQGSQPAARAWTQVDVGAEPAVRRAFVAVACGLRHSLALDEDGVVFGWGANRSGQLGLPADKRSPVVWSATRVSAGLPPIAMAACGRNHSILVAQDLRTVFVAGQDTYAQCGPGVPAPANGAWRTFTLPRPALKLCAGWDFGAALLGPAADGRVVMWGRCDHGQLAAPPDPGARCCRELRAAPLAGVRDLACGSNHAVAVAGDGTAHSWGWNEHGNAGDPSLADVLRPLALHGAADVVGCGYGNTWIIGDPSVI</sequence>
<dbReference type="PROSITE" id="PS00626">
    <property type="entry name" value="RCC1_2"/>
    <property type="match status" value="3"/>
</dbReference>
<organism evidence="5 6">
    <name type="scientific">Coemansia javaensis</name>
    <dbReference type="NCBI Taxonomy" id="2761396"/>
    <lineage>
        <taxon>Eukaryota</taxon>
        <taxon>Fungi</taxon>
        <taxon>Fungi incertae sedis</taxon>
        <taxon>Zoopagomycota</taxon>
        <taxon>Kickxellomycotina</taxon>
        <taxon>Kickxellomycetes</taxon>
        <taxon>Kickxellales</taxon>
        <taxon>Kickxellaceae</taxon>
        <taxon>Coemansia</taxon>
    </lineage>
</organism>
<dbReference type="InterPro" id="IPR058923">
    <property type="entry name" value="RCC1-like_dom"/>
</dbReference>
<dbReference type="OrthoDB" id="5370059at2759"/>
<evidence type="ECO:0000313" key="5">
    <source>
        <dbReference type="EMBL" id="KAJ2784778.1"/>
    </source>
</evidence>
<accession>A0A9W8LMC0</accession>
<evidence type="ECO:0000256" key="3">
    <source>
        <dbReference type="PROSITE-ProRule" id="PRU00235"/>
    </source>
</evidence>
<feature type="repeat" description="RCC1" evidence="3">
    <location>
        <begin position="264"/>
        <end position="315"/>
    </location>
</feature>
<keyword evidence="2" id="KW-0677">Repeat</keyword>
<name>A0A9W8LMC0_9FUNG</name>
<dbReference type="InterPro" id="IPR051553">
    <property type="entry name" value="Ran_GTPase-activating"/>
</dbReference>
<dbReference type="Gene3D" id="2.130.10.30">
    <property type="entry name" value="Regulator of chromosome condensation 1/beta-lactamase-inhibitor protein II"/>
    <property type="match status" value="2"/>
</dbReference>
<evidence type="ECO:0000256" key="2">
    <source>
        <dbReference type="ARBA" id="ARBA00022737"/>
    </source>
</evidence>
<feature type="repeat" description="RCC1" evidence="3">
    <location>
        <begin position="42"/>
        <end position="94"/>
    </location>
</feature>
<protein>
    <submittedName>
        <fullName evidence="5">Alpha tubulin suppressor</fullName>
    </submittedName>
</protein>
<dbReference type="Pfam" id="PF25390">
    <property type="entry name" value="WD40_RLD"/>
    <property type="match status" value="1"/>
</dbReference>
<dbReference type="InterPro" id="IPR009091">
    <property type="entry name" value="RCC1/BLIP-II"/>
</dbReference>
<feature type="repeat" description="RCC1" evidence="3">
    <location>
        <begin position="155"/>
        <end position="208"/>
    </location>
</feature>
<dbReference type="AlphaFoldDB" id="A0A9W8LMC0"/>
<dbReference type="SUPFAM" id="SSF50985">
    <property type="entry name" value="RCC1/BLIP-II"/>
    <property type="match status" value="1"/>
</dbReference>
<feature type="domain" description="RCC1-like" evidence="4">
    <location>
        <begin position="23"/>
        <end position="355"/>
    </location>
</feature>
<keyword evidence="1" id="KW-0344">Guanine-nucleotide releasing factor</keyword>
<comment type="caution">
    <text evidence="5">The sequence shown here is derived from an EMBL/GenBank/DDBJ whole genome shotgun (WGS) entry which is preliminary data.</text>
</comment>
<dbReference type="PROSITE" id="PS50012">
    <property type="entry name" value="RCC1_3"/>
    <property type="match status" value="4"/>
</dbReference>
<evidence type="ECO:0000256" key="1">
    <source>
        <dbReference type="ARBA" id="ARBA00022658"/>
    </source>
</evidence>
<dbReference type="PANTHER" id="PTHR45982">
    <property type="entry name" value="REGULATOR OF CHROMOSOME CONDENSATION"/>
    <property type="match status" value="1"/>
</dbReference>
<evidence type="ECO:0000313" key="6">
    <source>
        <dbReference type="Proteomes" id="UP001140217"/>
    </source>
</evidence>
<dbReference type="PANTHER" id="PTHR45982:SF1">
    <property type="entry name" value="REGULATOR OF CHROMOSOME CONDENSATION"/>
    <property type="match status" value="1"/>
</dbReference>
<proteinExistence type="predicted"/>
<dbReference type="EMBL" id="JANBUL010000020">
    <property type="protein sequence ID" value="KAJ2784778.1"/>
    <property type="molecule type" value="Genomic_DNA"/>
</dbReference>
<gene>
    <name evidence="5" type="primary">ATS1</name>
    <name evidence="5" type="ORF">H4R18_000905</name>
</gene>
<keyword evidence="6" id="KW-1185">Reference proteome</keyword>